<dbReference type="GO" id="GO:0009691">
    <property type="term" value="P:cytokinin biosynthetic process"/>
    <property type="evidence" value="ECO:0007669"/>
    <property type="project" value="UniProtKB-UniRule"/>
</dbReference>
<name>A0A7W8D3U7_9FIRM</name>
<gene>
    <name evidence="3" type="ORF">HNQ43_001521</name>
</gene>
<dbReference type="SUPFAM" id="SSF102405">
    <property type="entry name" value="MCP/YpsA-like"/>
    <property type="match status" value="1"/>
</dbReference>
<dbReference type="Pfam" id="PF03641">
    <property type="entry name" value="Lysine_decarbox"/>
    <property type="match status" value="1"/>
</dbReference>
<evidence type="ECO:0000313" key="4">
    <source>
        <dbReference type="Proteomes" id="UP000521313"/>
    </source>
</evidence>
<dbReference type="PANTHER" id="PTHR31223">
    <property type="entry name" value="LOG FAMILY PROTEIN YJL055W"/>
    <property type="match status" value="1"/>
</dbReference>
<dbReference type="NCBIfam" id="TIGR00730">
    <property type="entry name" value="Rossman fold protein, TIGR00730 family"/>
    <property type="match status" value="1"/>
</dbReference>
<dbReference type="InterPro" id="IPR031100">
    <property type="entry name" value="LOG_fam"/>
</dbReference>
<dbReference type="RefSeq" id="WP_183376443.1">
    <property type="nucleotide sequence ID" value="NZ_JACHHD010000015.1"/>
</dbReference>
<organism evidence="3 4">
    <name type="scientific">Faecalicoccus acidiformans</name>
    <dbReference type="NCBI Taxonomy" id="915173"/>
    <lineage>
        <taxon>Bacteria</taxon>
        <taxon>Bacillati</taxon>
        <taxon>Bacillota</taxon>
        <taxon>Erysipelotrichia</taxon>
        <taxon>Erysipelotrichales</taxon>
        <taxon>Erysipelotrichaceae</taxon>
        <taxon>Faecalicoccus</taxon>
    </lineage>
</organism>
<dbReference type="Proteomes" id="UP000521313">
    <property type="component" value="Unassembled WGS sequence"/>
</dbReference>
<dbReference type="Gene3D" id="3.40.50.450">
    <property type="match status" value="1"/>
</dbReference>
<keyword evidence="2" id="KW-0378">Hydrolase</keyword>
<dbReference type="GO" id="GO:0016799">
    <property type="term" value="F:hydrolase activity, hydrolyzing N-glycosyl compounds"/>
    <property type="evidence" value="ECO:0007669"/>
    <property type="project" value="TreeGrafter"/>
</dbReference>
<evidence type="ECO:0000256" key="1">
    <source>
        <dbReference type="ARBA" id="ARBA00006763"/>
    </source>
</evidence>
<dbReference type="GO" id="GO:0005829">
    <property type="term" value="C:cytosol"/>
    <property type="evidence" value="ECO:0007669"/>
    <property type="project" value="TreeGrafter"/>
</dbReference>
<evidence type="ECO:0000313" key="3">
    <source>
        <dbReference type="EMBL" id="MBB5185464.1"/>
    </source>
</evidence>
<keyword evidence="2" id="KW-0203">Cytokinin biosynthesis</keyword>
<dbReference type="EC" id="3.2.2.n1" evidence="2"/>
<sequence length="177" mass="19934">MKIAVYLGSSSGIDEKYSKLTKEIGNWLVEHKHTLVYGAGSKGLMGVLADTVHQKGGMIIGVMPEFLLEQEKLYPAIDELYMVDTMSKRKQKMIDEAESFIALPGGPGTLEEVTEIISLIRLNRISGSCVLWNLDGYYQPLKDQLDRMIECGFLSAEMINRVYFITSMDELDAIFRK</sequence>
<accession>A0A7W8D3U7</accession>
<proteinExistence type="inferred from homology"/>
<evidence type="ECO:0000256" key="2">
    <source>
        <dbReference type="RuleBase" id="RU363015"/>
    </source>
</evidence>
<dbReference type="InterPro" id="IPR005269">
    <property type="entry name" value="LOG"/>
</dbReference>
<protein>
    <recommendedName>
        <fullName evidence="2">Cytokinin riboside 5'-monophosphate phosphoribohydrolase</fullName>
        <ecNumber evidence="2">3.2.2.n1</ecNumber>
    </recommendedName>
</protein>
<reference evidence="3 4" key="1">
    <citation type="submission" date="2020-08" db="EMBL/GenBank/DDBJ databases">
        <title>Genomic Encyclopedia of Type Strains, Phase IV (KMG-IV): sequencing the most valuable type-strain genomes for metagenomic binning, comparative biology and taxonomic classification.</title>
        <authorList>
            <person name="Goeker M."/>
        </authorList>
    </citation>
    <scope>NUCLEOTIDE SEQUENCE [LARGE SCALE GENOMIC DNA]</scope>
    <source>
        <strain evidence="3 4">DSM 26963</strain>
    </source>
</reference>
<dbReference type="EMBL" id="JACHHD010000015">
    <property type="protein sequence ID" value="MBB5185464.1"/>
    <property type="molecule type" value="Genomic_DNA"/>
</dbReference>
<comment type="caution">
    <text evidence="3">The sequence shown here is derived from an EMBL/GenBank/DDBJ whole genome shotgun (WGS) entry which is preliminary data.</text>
</comment>
<dbReference type="PANTHER" id="PTHR31223:SF70">
    <property type="entry name" value="LOG FAMILY PROTEIN YJL055W"/>
    <property type="match status" value="1"/>
</dbReference>
<comment type="similarity">
    <text evidence="1 2">Belongs to the LOG family.</text>
</comment>
<dbReference type="AlphaFoldDB" id="A0A7W8D3U7"/>